<evidence type="ECO:0000256" key="1">
    <source>
        <dbReference type="ARBA" id="ARBA00001974"/>
    </source>
</evidence>
<evidence type="ECO:0000313" key="7">
    <source>
        <dbReference type="EMBL" id="SFP78212.1"/>
    </source>
</evidence>
<dbReference type="GO" id="GO:0016491">
    <property type="term" value="F:oxidoreductase activity"/>
    <property type="evidence" value="ECO:0007669"/>
    <property type="project" value="UniProtKB-KW"/>
</dbReference>
<accession>A0A1I5T583</accession>
<dbReference type="EMBL" id="FOXI01000008">
    <property type="protein sequence ID" value="SFP78212.1"/>
    <property type="molecule type" value="Genomic_DNA"/>
</dbReference>
<dbReference type="InterPro" id="IPR059103">
    <property type="entry name" value="FixC-like_C"/>
</dbReference>
<dbReference type="Pfam" id="PF01494">
    <property type="entry name" value="FAD_binding_3"/>
    <property type="match status" value="1"/>
</dbReference>
<keyword evidence="2" id="KW-0285">Flavoprotein</keyword>
<dbReference type="OrthoDB" id="7950at2157"/>
<dbReference type="PANTHER" id="PTHR43624">
    <property type="entry name" value="ELECTRON TRANSFER FLAVOPROTEIN-QUINONE OXIDOREDUCTASE YDIS-RELATED"/>
    <property type="match status" value="1"/>
</dbReference>
<dbReference type="PRINTS" id="PR00420">
    <property type="entry name" value="RNGMNOXGNASE"/>
</dbReference>
<reference evidence="8" key="1">
    <citation type="submission" date="2016-10" db="EMBL/GenBank/DDBJ databases">
        <authorList>
            <person name="Varghese N."/>
            <person name="Submissions S."/>
        </authorList>
    </citation>
    <scope>NUCLEOTIDE SEQUENCE [LARGE SCALE GENOMIC DNA]</scope>
    <source>
        <strain evidence="8">CGMCC 1.10329</strain>
    </source>
</reference>
<name>A0A1I5T583_9EURY</name>
<evidence type="ECO:0000256" key="3">
    <source>
        <dbReference type="ARBA" id="ARBA00022827"/>
    </source>
</evidence>
<comment type="cofactor">
    <cofactor evidence="1">
        <name>FAD</name>
        <dbReference type="ChEBI" id="CHEBI:57692"/>
    </cofactor>
</comment>
<evidence type="ECO:0000313" key="8">
    <source>
        <dbReference type="Proteomes" id="UP000183769"/>
    </source>
</evidence>
<evidence type="ECO:0000256" key="2">
    <source>
        <dbReference type="ARBA" id="ARBA00022630"/>
    </source>
</evidence>
<dbReference type="SUPFAM" id="SSF54373">
    <property type="entry name" value="FAD-linked reductases, C-terminal domain"/>
    <property type="match status" value="1"/>
</dbReference>
<evidence type="ECO:0000259" key="5">
    <source>
        <dbReference type="Pfam" id="PF01494"/>
    </source>
</evidence>
<dbReference type="Proteomes" id="UP000183769">
    <property type="component" value="Unassembled WGS sequence"/>
</dbReference>
<feature type="domain" description="FixC-like C-terminal" evidence="6">
    <location>
        <begin position="373"/>
        <end position="436"/>
    </location>
</feature>
<dbReference type="AlphaFoldDB" id="A0A1I5T583"/>
<dbReference type="SUPFAM" id="SSF51905">
    <property type="entry name" value="FAD/NAD(P)-binding domain"/>
    <property type="match status" value="1"/>
</dbReference>
<dbReference type="PANTHER" id="PTHR43624:SF2">
    <property type="entry name" value="ELECTRON TRANSFER FLAVOPROTEIN-QUINONE OXIDOREDUCTASE YDIS-RELATED"/>
    <property type="match status" value="1"/>
</dbReference>
<evidence type="ECO:0000259" key="6">
    <source>
        <dbReference type="Pfam" id="PF26311"/>
    </source>
</evidence>
<protein>
    <submittedName>
        <fullName evidence="7">Electron transfer flavoprotein-quinone oxidoreductase</fullName>
    </submittedName>
</protein>
<dbReference type="RefSeq" id="WP_074878639.1">
    <property type="nucleotide sequence ID" value="NZ_FOXI01000008.1"/>
</dbReference>
<keyword evidence="8" id="KW-1185">Reference proteome</keyword>
<dbReference type="InterPro" id="IPR002938">
    <property type="entry name" value="FAD-bd"/>
</dbReference>
<dbReference type="InterPro" id="IPR036188">
    <property type="entry name" value="FAD/NAD-bd_sf"/>
</dbReference>
<dbReference type="Gene3D" id="3.50.50.60">
    <property type="entry name" value="FAD/NAD(P)-binding domain"/>
    <property type="match status" value="1"/>
</dbReference>
<dbReference type="Pfam" id="PF26311">
    <property type="entry name" value="ETF-QO_FixC_C"/>
    <property type="match status" value="1"/>
</dbReference>
<evidence type="ECO:0000256" key="4">
    <source>
        <dbReference type="ARBA" id="ARBA00023002"/>
    </source>
</evidence>
<dbReference type="GO" id="GO:0071949">
    <property type="term" value="F:FAD binding"/>
    <property type="evidence" value="ECO:0007669"/>
    <property type="project" value="InterPro"/>
</dbReference>
<proteinExistence type="predicted"/>
<feature type="domain" description="FAD-binding" evidence="5">
    <location>
        <begin position="6"/>
        <end position="183"/>
    </location>
</feature>
<organism evidence="7 8">
    <name type="scientific">Halolamina pelagica</name>
    <dbReference type="NCBI Taxonomy" id="699431"/>
    <lineage>
        <taxon>Archaea</taxon>
        <taxon>Methanobacteriati</taxon>
        <taxon>Methanobacteriota</taxon>
        <taxon>Stenosarchaea group</taxon>
        <taxon>Halobacteria</taxon>
        <taxon>Halobacteriales</taxon>
        <taxon>Haloferacaceae</taxon>
    </lineage>
</organism>
<dbReference type="InterPro" id="IPR039651">
    <property type="entry name" value="FixC-like"/>
</dbReference>
<keyword evidence="3" id="KW-0274">FAD</keyword>
<keyword evidence="4" id="KW-0560">Oxidoreductase</keyword>
<sequence length="437" mass="48571">MTDVSFDVVVVGAGRAGVAAAYKLADEGFEVALVERAKQPGMKNVTGGVLYGSILDDLVPEFPEEAPLERHVVEHNIKLLHGDAEVSIGYRDLELREEPNYTLMLGKFDRWFVDRAVDQGVTFLSETAVRDVTQEESRAVVHTDREDGDIACDVVIGADGVNTTVGRKTGIQRTMRNEDMALSVKKVIDVGRETIDQRFNLDSDEGAAYIYTGFPEGAPTIGYFIYTFDEYISVGAVGGLETLRWLGDEGYGETGTPLYSLLEDFMELDTVRPYVQGDAVEEYQGILVPEHSYDTLPDRQDRRVALVGDAAGLVLNKGYTFRGLDYGIKSGLVAAEAAVKCAEDGDWDAFGRRYDTSLEDSYVLQDMKQHRHLPKFLKNERMYDAYPGIATETLRGMYSAETDASGLTWRQAYRAFRRSDAGFLDLLKDGYRGLRSL</sequence>
<gene>
    <name evidence="7" type="ORF">SAMN05216277_10824</name>
</gene>